<evidence type="ECO:0000313" key="8">
    <source>
        <dbReference type="EMBL" id="OGZ24901.1"/>
    </source>
</evidence>
<dbReference type="PANTHER" id="PTHR30518">
    <property type="entry name" value="ENDOLYTIC MUREIN TRANSGLYCOSYLASE"/>
    <property type="match status" value="1"/>
</dbReference>
<name>A0A1G2EHS4_9BACT</name>
<comment type="function">
    <text evidence="7">Functions as a peptidoglycan terminase that cleaves nascent peptidoglycan strands endolytically to terminate their elongation.</text>
</comment>
<dbReference type="EMBL" id="MHMH01000001">
    <property type="protein sequence ID" value="OGZ24901.1"/>
    <property type="molecule type" value="Genomic_DNA"/>
</dbReference>
<dbReference type="PANTHER" id="PTHR30518:SF2">
    <property type="entry name" value="ENDOLYTIC MUREIN TRANSGLYCOSYLASE"/>
    <property type="match status" value="1"/>
</dbReference>
<dbReference type="InterPro" id="IPR003770">
    <property type="entry name" value="MLTG-like"/>
</dbReference>
<dbReference type="GO" id="GO:0005886">
    <property type="term" value="C:plasma membrane"/>
    <property type="evidence" value="ECO:0007669"/>
    <property type="project" value="UniProtKB-UniRule"/>
</dbReference>
<dbReference type="Gene3D" id="3.30.1490.480">
    <property type="entry name" value="Endolytic murein transglycosylase"/>
    <property type="match status" value="1"/>
</dbReference>
<keyword evidence="5 7" id="KW-0456">Lyase</keyword>
<dbReference type="AlphaFoldDB" id="A0A1G2EHS4"/>
<dbReference type="Pfam" id="PF02618">
    <property type="entry name" value="YceG"/>
    <property type="match status" value="2"/>
</dbReference>
<dbReference type="GO" id="GO:0071555">
    <property type="term" value="P:cell wall organization"/>
    <property type="evidence" value="ECO:0007669"/>
    <property type="project" value="UniProtKB-KW"/>
</dbReference>
<keyword evidence="1 7" id="KW-1003">Cell membrane</keyword>
<dbReference type="Gene3D" id="3.30.160.60">
    <property type="entry name" value="Classic Zinc Finger"/>
    <property type="match status" value="1"/>
</dbReference>
<accession>A0A1G2EHS4</accession>
<evidence type="ECO:0000256" key="3">
    <source>
        <dbReference type="ARBA" id="ARBA00022989"/>
    </source>
</evidence>
<protein>
    <recommendedName>
        <fullName evidence="7">Endolytic murein transglycosylase</fullName>
        <ecNumber evidence="7">4.2.2.29</ecNumber>
    </recommendedName>
    <alternativeName>
        <fullName evidence="7">Peptidoglycan lytic transglycosylase</fullName>
    </alternativeName>
    <alternativeName>
        <fullName evidence="7">Peptidoglycan polymerization terminase</fullName>
    </alternativeName>
</protein>
<dbReference type="HAMAP" id="MF_02065">
    <property type="entry name" value="MltG"/>
    <property type="match status" value="1"/>
</dbReference>
<feature type="site" description="Important for catalytic activity" evidence="7">
    <location>
        <position position="189"/>
    </location>
</feature>
<evidence type="ECO:0000256" key="2">
    <source>
        <dbReference type="ARBA" id="ARBA00022692"/>
    </source>
</evidence>
<comment type="catalytic activity">
    <reaction evidence="7">
        <text>a peptidoglycan chain = a peptidoglycan chain with N-acetyl-1,6-anhydromuramyl-[peptide] at the reducing end + a peptidoglycan chain with N-acetylglucosamine at the non-reducing end.</text>
        <dbReference type="EC" id="4.2.2.29"/>
    </reaction>
</comment>
<evidence type="ECO:0000256" key="6">
    <source>
        <dbReference type="ARBA" id="ARBA00023316"/>
    </source>
</evidence>
<evidence type="ECO:0000256" key="1">
    <source>
        <dbReference type="ARBA" id="ARBA00022475"/>
    </source>
</evidence>
<dbReference type="STRING" id="1801672.A2896_02115"/>
<keyword evidence="4 7" id="KW-0472">Membrane</keyword>
<dbReference type="GO" id="GO:0008932">
    <property type="term" value="F:lytic endotransglycosylase activity"/>
    <property type="evidence" value="ECO:0007669"/>
    <property type="project" value="UniProtKB-UniRule"/>
</dbReference>
<reference evidence="8 9" key="1">
    <citation type="journal article" date="2016" name="Nat. Commun.">
        <title>Thousands of microbial genomes shed light on interconnected biogeochemical processes in an aquifer system.</title>
        <authorList>
            <person name="Anantharaman K."/>
            <person name="Brown C.T."/>
            <person name="Hug L.A."/>
            <person name="Sharon I."/>
            <person name="Castelle C.J."/>
            <person name="Probst A.J."/>
            <person name="Thomas B.C."/>
            <person name="Singh A."/>
            <person name="Wilkins M.J."/>
            <person name="Karaoz U."/>
            <person name="Brodie E.L."/>
            <person name="Williams K.H."/>
            <person name="Hubbard S.S."/>
            <person name="Banfield J.F."/>
        </authorList>
    </citation>
    <scope>NUCLEOTIDE SEQUENCE [LARGE SCALE GENOMIC DNA]</scope>
</reference>
<organism evidence="8 9">
    <name type="scientific">Candidatus Nealsonbacteria bacterium RIFCSPLOWO2_01_FULL_43_32</name>
    <dbReference type="NCBI Taxonomy" id="1801672"/>
    <lineage>
        <taxon>Bacteria</taxon>
        <taxon>Candidatus Nealsoniibacteriota</taxon>
    </lineage>
</organism>
<evidence type="ECO:0000313" key="9">
    <source>
        <dbReference type="Proteomes" id="UP000178647"/>
    </source>
</evidence>
<comment type="similarity">
    <text evidence="7">Belongs to the transglycosylase MltG family.</text>
</comment>
<comment type="caution">
    <text evidence="8">The sequence shown here is derived from an EMBL/GenBank/DDBJ whole genome shotgun (WGS) entry which is preliminary data.</text>
</comment>
<keyword evidence="2 7" id="KW-0812">Transmembrane</keyword>
<dbReference type="Proteomes" id="UP000178647">
    <property type="component" value="Unassembled WGS sequence"/>
</dbReference>
<keyword evidence="3 7" id="KW-1133">Transmembrane helix</keyword>
<sequence>MKRSKIIILIVIVLAIFILPKAPFSNKEALFRIEKGEGSREISLNLQRQGFIWWSPLFRLYVLTSLMSGSLQAGTYKLSPSMSMPHMASKFVRGDIAKAMVTIPEGFTSEQILQKLQELLSGLLSGSDPASLTELEKHEGYLFPDTYEITYGLELEKVIAMMKDNFDKKTAGLEITPNVVIMASLLEKELQTKEDKKIAAGILWKRLRAGMPLQVDASMWTYENRGLPEKPISNPGLQSLEAALHPQTSQYWYYLSAPDGQTIFSKTLEEHNLAKAKYLK</sequence>
<dbReference type="EC" id="4.2.2.29" evidence="7"/>
<keyword evidence="6 7" id="KW-0961">Cell wall biogenesis/degradation</keyword>
<dbReference type="GO" id="GO:0009252">
    <property type="term" value="P:peptidoglycan biosynthetic process"/>
    <property type="evidence" value="ECO:0007669"/>
    <property type="project" value="UniProtKB-UniRule"/>
</dbReference>
<proteinExistence type="inferred from homology"/>
<gene>
    <name evidence="7" type="primary">mltG</name>
    <name evidence="8" type="ORF">A2896_02115</name>
</gene>
<evidence type="ECO:0000256" key="4">
    <source>
        <dbReference type="ARBA" id="ARBA00023136"/>
    </source>
</evidence>
<evidence type="ECO:0000256" key="5">
    <source>
        <dbReference type="ARBA" id="ARBA00023239"/>
    </source>
</evidence>
<evidence type="ECO:0000256" key="7">
    <source>
        <dbReference type="HAMAP-Rule" id="MF_02065"/>
    </source>
</evidence>